<dbReference type="InterPro" id="IPR006693">
    <property type="entry name" value="AB_hydrolase_lipase"/>
</dbReference>
<accession>A0AAV1TCZ4</accession>
<dbReference type="EMBL" id="CAKLBY020000038">
    <property type="protein sequence ID" value="CAK7911925.1"/>
    <property type="molecule type" value="Genomic_DNA"/>
</dbReference>
<dbReference type="Gene3D" id="3.40.50.1820">
    <property type="entry name" value="alpha/beta hydrolase"/>
    <property type="match status" value="1"/>
</dbReference>
<evidence type="ECO:0000313" key="2">
    <source>
        <dbReference type="EMBL" id="CAK7911925.1"/>
    </source>
</evidence>
<evidence type="ECO:0000313" key="3">
    <source>
        <dbReference type="Proteomes" id="UP001162060"/>
    </source>
</evidence>
<gene>
    <name evidence="2" type="ORF">PM001_LOCUS4462</name>
</gene>
<dbReference type="Pfam" id="PF04083">
    <property type="entry name" value="Abhydro_lipase"/>
    <property type="match status" value="1"/>
</dbReference>
<dbReference type="AlphaFoldDB" id="A0AAV1TCZ4"/>
<reference evidence="2" key="1">
    <citation type="submission" date="2024-01" db="EMBL/GenBank/DDBJ databases">
        <authorList>
            <person name="Webb A."/>
        </authorList>
    </citation>
    <scope>NUCLEOTIDE SEQUENCE</scope>
    <source>
        <strain evidence="2">Pm1</strain>
    </source>
</reference>
<protein>
    <recommendedName>
        <fullName evidence="1">Partial AB-hydrolase lipase domain-containing protein</fullName>
    </recommendedName>
</protein>
<comment type="caution">
    <text evidence="2">The sequence shown here is derived from an EMBL/GenBank/DDBJ whole genome shotgun (WGS) entry which is preliminary data.</text>
</comment>
<dbReference type="SUPFAM" id="SSF53474">
    <property type="entry name" value="alpha/beta-Hydrolases"/>
    <property type="match status" value="1"/>
</dbReference>
<proteinExistence type="predicted"/>
<dbReference type="Proteomes" id="UP001162060">
    <property type="component" value="Unassembled WGS sequence"/>
</dbReference>
<dbReference type="InterPro" id="IPR029058">
    <property type="entry name" value="AB_hydrolase_fold"/>
</dbReference>
<evidence type="ECO:0000259" key="1">
    <source>
        <dbReference type="Pfam" id="PF04083"/>
    </source>
</evidence>
<organism evidence="2 3">
    <name type="scientific">Peronospora matthiolae</name>
    <dbReference type="NCBI Taxonomy" id="2874970"/>
    <lineage>
        <taxon>Eukaryota</taxon>
        <taxon>Sar</taxon>
        <taxon>Stramenopiles</taxon>
        <taxon>Oomycota</taxon>
        <taxon>Peronosporomycetes</taxon>
        <taxon>Peronosporales</taxon>
        <taxon>Peronosporaceae</taxon>
        <taxon>Peronospora</taxon>
    </lineage>
</organism>
<dbReference type="GO" id="GO:0006629">
    <property type="term" value="P:lipid metabolic process"/>
    <property type="evidence" value="ECO:0007669"/>
    <property type="project" value="InterPro"/>
</dbReference>
<name>A0AAV1TCZ4_9STRA</name>
<feature type="domain" description="Partial AB-hydrolase lipase" evidence="1">
    <location>
        <begin position="94"/>
        <end position="162"/>
    </location>
</feature>
<dbReference type="PANTHER" id="PTHR11005">
    <property type="entry name" value="LYSOSOMAL ACID LIPASE-RELATED"/>
    <property type="match status" value="1"/>
</dbReference>
<sequence>MTKETPRKTTRQKANESARIRAVYSSVSRDLVPHIHYRKRHPVNTAEGFSSRDKALVVLCSELALLALTHSLLHFDKVTAAELDLDPDAGKSTVELVQARGYVVEMHNVTTIDGYILSMHRLPTSYRESQADATDNDKADRNKLAVFVQHEMVASSFAWVCDSRNHSLAYVLADAGHDVWLGNNRGNTYSSSHVKYTTKDTAFWAFCGKTWASLTCQQRSTMLWRRRDGRHWLL</sequence>